<dbReference type="AlphaFoldDB" id="A0A9N8HF76"/>
<evidence type="ECO:0000313" key="3">
    <source>
        <dbReference type="Proteomes" id="UP001153069"/>
    </source>
</evidence>
<reference evidence="2" key="1">
    <citation type="submission" date="2020-06" db="EMBL/GenBank/DDBJ databases">
        <authorList>
            <consortium name="Plant Systems Biology data submission"/>
        </authorList>
    </citation>
    <scope>NUCLEOTIDE SEQUENCE</scope>
    <source>
        <strain evidence="2">D6</strain>
    </source>
</reference>
<dbReference type="EMBL" id="CAICTM010000509">
    <property type="protein sequence ID" value="CAB9511946.1"/>
    <property type="molecule type" value="Genomic_DNA"/>
</dbReference>
<proteinExistence type="predicted"/>
<accession>A0A9N8HF76</accession>
<feature type="compositionally biased region" description="Low complexity" evidence="1">
    <location>
        <begin position="46"/>
        <end position="55"/>
    </location>
</feature>
<sequence>MITFLSPMGGEGPRGLPGGWREKGDRGGLDGTQMRQLHQILQQNQGAVDGAAAEGAGTGGVPLAVDGDGQQESQLSDMTGDAIPSNEATVDGGGGGADPRVTVQAEGK</sequence>
<evidence type="ECO:0000256" key="1">
    <source>
        <dbReference type="SAM" id="MobiDB-lite"/>
    </source>
</evidence>
<feature type="region of interest" description="Disordered" evidence="1">
    <location>
        <begin position="1"/>
        <end position="108"/>
    </location>
</feature>
<dbReference type="Proteomes" id="UP001153069">
    <property type="component" value="Unassembled WGS sequence"/>
</dbReference>
<keyword evidence="3" id="KW-1185">Reference proteome</keyword>
<feature type="compositionally biased region" description="Polar residues" evidence="1">
    <location>
        <begin position="33"/>
        <end position="45"/>
    </location>
</feature>
<feature type="compositionally biased region" description="Gly residues" evidence="1">
    <location>
        <begin position="9"/>
        <end position="18"/>
    </location>
</feature>
<organism evidence="2 3">
    <name type="scientific">Seminavis robusta</name>
    <dbReference type="NCBI Taxonomy" id="568900"/>
    <lineage>
        <taxon>Eukaryota</taxon>
        <taxon>Sar</taxon>
        <taxon>Stramenopiles</taxon>
        <taxon>Ochrophyta</taxon>
        <taxon>Bacillariophyta</taxon>
        <taxon>Bacillariophyceae</taxon>
        <taxon>Bacillariophycidae</taxon>
        <taxon>Naviculales</taxon>
        <taxon>Naviculaceae</taxon>
        <taxon>Seminavis</taxon>
    </lineage>
</organism>
<comment type="caution">
    <text evidence="2">The sequence shown here is derived from an EMBL/GenBank/DDBJ whole genome shotgun (WGS) entry which is preliminary data.</text>
</comment>
<name>A0A9N8HF76_9STRA</name>
<protein>
    <submittedName>
        <fullName evidence="2">Uncharacterized protein</fullName>
    </submittedName>
</protein>
<gene>
    <name evidence="2" type="ORF">SEMRO_510_G157340.1</name>
</gene>
<evidence type="ECO:0000313" key="2">
    <source>
        <dbReference type="EMBL" id="CAB9511946.1"/>
    </source>
</evidence>